<organism evidence="11 12">
    <name type="scientific">Erpetoichthys calabaricus</name>
    <name type="common">Rope fish</name>
    <name type="synonym">Calamoichthys calabaricus</name>
    <dbReference type="NCBI Taxonomy" id="27687"/>
    <lineage>
        <taxon>Eukaryota</taxon>
        <taxon>Metazoa</taxon>
        <taxon>Chordata</taxon>
        <taxon>Craniata</taxon>
        <taxon>Vertebrata</taxon>
        <taxon>Euteleostomi</taxon>
        <taxon>Actinopterygii</taxon>
        <taxon>Polypteriformes</taxon>
        <taxon>Polypteridae</taxon>
        <taxon>Erpetoichthys</taxon>
    </lineage>
</organism>
<dbReference type="GeneTree" id="ENSGT01110000267728"/>
<evidence type="ECO:0000256" key="9">
    <source>
        <dbReference type="ARBA" id="ARBA00093407"/>
    </source>
</evidence>
<reference evidence="11" key="1">
    <citation type="submission" date="2021-06" db="EMBL/GenBank/DDBJ databases">
        <authorList>
            <consortium name="Wellcome Sanger Institute Data Sharing"/>
        </authorList>
    </citation>
    <scope>NUCLEOTIDE SEQUENCE [LARGE SCALE GENOMIC DNA]</scope>
</reference>
<proteinExistence type="inferred from homology"/>
<keyword evidence="6" id="KW-0165">Cleavage on pair of basic residues</keyword>
<reference evidence="11" key="3">
    <citation type="submission" date="2025-09" db="UniProtKB">
        <authorList>
            <consortium name="Ensembl"/>
        </authorList>
    </citation>
    <scope>IDENTIFICATION</scope>
</reference>
<evidence type="ECO:0000256" key="6">
    <source>
        <dbReference type="ARBA" id="ARBA00022685"/>
    </source>
</evidence>
<evidence type="ECO:0000313" key="11">
    <source>
        <dbReference type="Ensembl" id="ENSECRP00000007944.1"/>
    </source>
</evidence>
<evidence type="ECO:0000256" key="4">
    <source>
        <dbReference type="ARBA" id="ARBA00022135"/>
    </source>
</evidence>
<dbReference type="PANTHER" id="PTHR10541:SF2">
    <property type="entry name" value="PARATHYROID HORMONE"/>
    <property type="match status" value="1"/>
</dbReference>
<dbReference type="PANTHER" id="PTHR10541">
    <property type="entry name" value="PARATHYROID HORMONE"/>
    <property type="match status" value="1"/>
</dbReference>
<dbReference type="InterPro" id="IPR001415">
    <property type="entry name" value="PTH/PTH-rel"/>
</dbReference>
<dbReference type="GO" id="GO:0005576">
    <property type="term" value="C:extracellular region"/>
    <property type="evidence" value="ECO:0007669"/>
    <property type="project" value="UniProtKB-SubCell"/>
</dbReference>
<keyword evidence="8 10" id="KW-0732">Signal</keyword>
<dbReference type="SMART" id="SM00087">
    <property type="entry name" value="PTH"/>
    <property type="match status" value="1"/>
</dbReference>
<reference evidence="11" key="2">
    <citation type="submission" date="2025-08" db="UniProtKB">
        <authorList>
            <consortium name="Ensembl"/>
        </authorList>
    </citation>
    <scope>IDENTIFICATION</scope>
</reference>
<protein>
    <recommendedName>
        <fullName evidence="4">Parathyroid hormone</fullName>
    </recommendedName>
</protein>
<dbReference type="GO" id="GO:0005179">
    <property type="term" value="F:hormone activity"/>
    <property type="evidence" value="ECO:0007669"/>
    <property type="project" value="UniProtKB-KW"/>
</dbReference>
<keyword evidence="5" id="KW-0964">Secreted</keyword>
<evidence type="ECO:0000256" key="10">
    <source>
        <dbReference type="SAM" id="SignalP"/>
    </source>
</evidence>
<keyword evidence="12" id="KW-1185">Reference proteome</keyword>
<evidence type="ECO:0000256" key="8">
    <source>
        <dbReference type="ARBA" id="ARBA00022729"/>
    </source>
</evidence>
<feature type="chain" id="PRO_5034221807" description="Parathyroid hormone" evidence="10">
    <location>
        <begin position="28"/>
        <end position="112"/>
    </location>
</feature>
<dbReference type="GO" id="GO:0006874">
    <property type="term" value="P:intracellular calcium ion homeostasis"/>
    <property type="evidence" value="ECO:0007669"/>
    <property type="project" value="InterPro"/>
</dbReference>
<dbReference type="Proteomes" id="UP000694620">
    <property type="component" value="Chromosome 2"/>
</dbReference>
<evidence type="ECO:0000256" key="1">
    <source>
        <dbReference type="ARBA" id="ARBA00004613"/>
    </source>
</evidence>
<comment type="subcellular location">
    <subcellularLocation>
        <location evidence="1">Secreted</location>
    </subcellularLocation>
</comment>
<evidence type="ECO:0000256" key="2">
    <source>
        <dbReference type="ARBA" id="ARBA00006307"/>
    </source>
</evidence>
<evidence type="ECO:0000256" key="3">
    <source>
        <dbReference type="ARBA" id="ARBA00011605"/>
    </source>
</evidence>
<dbReference type="InterPro" id="IPR003625">
    <property type="entry name" value="PTH"/>
</dbReference>
<sequence length="112" mass="13419">MISIRYLLKPALLLFLLVLCYIFQLEGRPVRRSISEMQLMHNLGEHRHAQQREEWLETKLKDIHTALLKNTNCKIKPLLNKEPFNSGKGYVDIKLVHWALKRFLIYLKKKFF</sequence>
<comment type="function">
    <text evidence="9">Parathyroid hormone elevates calcium level by dissolving the salts in bone and preventing their renal excretion. Acts by binding to its receptor, PTH1R, activating G protein-coupled receptor signaling. Stimulates [1-14C]-2-deoxy-D-glucose (2DG) transport and glycogen synthesis in osteoblastic cells.</text>
</comment>
<keyword evidence="7" id="KW-0372">Hormone</keyword>
<dbReference type="Ensembl" id="ENSECRT00000008070.1">
    <property type="protein sequence ID" value="ENSECRP00000007944.1"/>
    <property type="gene ID" value="ENSECRG00000005297.1"/>
</dbReference>
<comment type="subunit">
    <text evidence="3">Interacts with PTH1R (via N-terminal extracellular domain).</text>
</comment>
<evidence type="ECO:0000313" key="12">
    <source>
        <dbReference type="Proteomes" id="UP000694620"/>
    </source>
</evidence>
<dbReference type="Pfam" id="PF01279">
    <property type="entry name" value="Parathyroid"/>
    <property type="match status" value="1"/>
</dbReference>
<name>A0A8C4RWP2_ERPCA</name>
<accession>A0A8C4RWP2</accession>
<evidence type="ECO:0000256" key="7">
    <source>
        <dbReference type="ARBA" id="ARBA00022702"/>
    </source>
</evidence>
<evidence type="ECO:0000256" key="5">
    <source>
        <dbReference type="ARBA" id="ARBA00022525"/>
    </source>
</evidence>
<feature type="signal peptide" evidence="10">
    <location>
        <begin position="1"/>
        <end position="27"/>
    </location>
</feature>
<comment type="similarity">
    <text evidence="2">Belongs to the parathyroid hormone family.</text>
</comment>
<dbReference type="AlphaFoldDB" id="A0A8C4RWP2"/>